<dbReference type="Proteomes" id="UP000008068">
    <property type="component" value="Unassembled WGS sequence"/>
</dbReference>
<organism evidence="3">
    <name type="scientific">Caenorhabditis brenneri</name>
    <name type="common">Nematode worm</name>
    <dbReference type="NCBI Taxonomy" id="135651"/>
    <lineage>
        <taxon>Eukaryota</taxon>
        <taxon>Metazoa</taxon>
        <taxon>Ecdysozoa</taxon>
        <taxon>Nematoda</taxon>
        <taxon>Chromadorea</taxon>
        <taxon>Rhabditida</taxon>
        <taxon>Rhabditina</taxon>
        <taxon>Rhabditomorpha</taxon>
        <taxon>Rhabditoidea</taxon>
        <taxon>Rhabditidae</taxon>
        <taxon>Peloderinae</taxon>
        <taxon>Caenorhabditis</taxon>
    </lineage>
</organism>
<keyword evidence="1" id="KW-0812">Transmembrane</keyword>
<evidence type="ECO:0000313" key="2">
    <source>
        <dbReference type="EMBL" id="EGT45171.1"/>
    </source>
</evidence>
<evidence type="ECO:0000256" key="1">
    <source>
        <dbReference type="SAM" id="Phobius"/>
    </source>
</evidence>
<keyword evidence="1" id="KW-0472">Membrane</keyword>
<accession>G0P520</accession>
<sequence length="157" mass="18570">MSMTRRRKLYENTNTLLQTTRSATTSRTFLRKLNRRNEKLDEFISVMKDVVSDEDLPRSKSLCPTITQCSMNQKDIVNEIQRRGKEEKGGKQELLKIEEIIDRVVRRRGAINFCNFYIKKNKNLHITQAVLCLFFLLFRFYTESNISAHNPIFLLTF</sequence>
<keyword evidence="3" id="KW-1185">Reference proteome</keyword>
<name>G0P520_CAEBE</name>
<gene>
    <name evidence="2" type="ORF">CAEBREN_01055</name>
</gene>
<evidence type="ECO:0000313" key="3">
    <source>
        <dbReference type="Proteomes" id="UP000008068"/>
    </source>
</evidence>
<dbReference type="InParanoid" id="G0P520"/>
<keyword evidence="1" id="KW-1133">Transmembrane helix</keyword>
<dbReference type="EMBL" id="GL380072">
    <property type="protein sequence ID" value="EGT45171.1"/>
    <property type="molecule type" value="Genomic_DNA"/>
</dbReference>
<feature type="transmembrane region" description="Helical" evidence="1">
    <location>
        <begin position="124"/>
        <end position="141"/>
    </location>
</feature>
<dbReference type="HOGENOM" id="CLU_1679488_0_0_1"/>
<reference evidence="3" key="1">
    <citation type="submission" date="2011-07" db="EMBL/GenBank/DDBJ databases">
        <authorList>
            <consortium name="Caenorhabditis brenneri Sequencing and Analysis Consortium"/>
            <person name="Wilson R.K."/>
        </authorList>
    </citation>
    <scope>NUCLEOTIDE SEQUENCE [LARGE SCALE GENOMIC DNA]</scope>
    <source>
        <strain evidence="3">PB2801</strain>
    </source>
</reference>
<protein>
    <submittedName>
        <fullName evidence="2">Uncharacterized protein</fullName>
    </submittedName>
</protein>
<dbReference type="AlphaFoldDB" id="G0P520"/>
<proteinExistence type="predicted"/>